<dbReference type="Proteomes" id="UP000596248">
    <property type="component" value="Chromosome"/>
</dbReference>
<name>A0ABX7FMV1_BRECH</name>
<sequence>MFGIQYDLNLSGKELSQLSLENFEVEYGGVLYGQLEIKVNDQLFGSCDPENPQPLRDFSEAPIIAWLGLLCDVVVLKQSHPYVALNSLDEVFLWFEFVDIGKSNLQVALIQVDERLNTNDFIITERINQISKCLWKEEIKKQELITEILLKADGLVYYLENVNPALLKSSSIKSLAKRVSVLKKG</sequence>
<organism evidence="1 2">
    <name type="scientific">Brevibacillus choshinensis</name>
    <dbReference type="NCBI Taxonomy" id="54911"/>
    <lineage>
        <taxon>Bacteria</taxon>
        <taxon>Bacillati</taxon>
        <taxon>Bacillota</taxon>
        <taxon>Bacilli</taxon>
        <taxon>Bacillales</taxon>
        <taxon>Paenibacillaceae</taxon>
        <taxon>Brevibacillus</taxon>
    </lineage>
</organism>
<proteinExistence type="predicted"/>
<dbReference type="EMBL" id="CP069127">
    <property type="protein sequence ID" value="QRG66989.1"/>
    <property type="molecule type" value="Genomic_DNA"/>
</dbReference>
<evidence type="ECO:0000313" key="1">
    <source>
        <dbReference type="EMBL" id="QRG66989.1"/>
    </source>
</evidence>
<gene>
    <name evidence="1" type="ORF">JNE38_26550</name>
</gene>
<accession>A0ABX7FMV1</accession>
<protein>
    <submittedName>
        <fullName evidence="1">Uncharacterized protein</fullName>
    </submittedName>
</protein>
<evidence type="ECO:0000313" key="2">
    <source>
        <dbReference type="Proteomes" id="UP000596248"/>
    </source>
</evidence>
<dbReference type="RefSeq" id="WP_203354053.1">
    <property type="nucleotide sequence ID" value="NZ_CP069127.1"/>
</dbReference>
<reference evidence="1 2" key="1">
    <citation type="submission" date="2021-01" db="EMBL/GenBank/DDBJ databases">
        <title>Identification of strong promoters based on the transcriptome of Brevibacillus choshinensis.</title>
        <authorList>
            <person name="Yao D."/>
            <person name="Zhang K."/>
            <person name="Wu J."/>
        </authorList>
    </citation>
    <scope>NUCLEOTIDE SEQUENCE [LARGE SCALE GENOMIC DNA]</scope>
    <source>
        <strain evidence="1 2">HPD31-SP3</strain>
    </source>
</reference>
<keyword evidence="2" id="KW-1185">Reference proteome</keyword>